<dbReference type="PANTHER" id="PTHR46670">
    <property type="entry name" value="ENDO/EXONUCLEASE/PHOSPHATASE DOMAIN-CONTAINING PROTEIN"/>
    <property type="match status" value="1"/>
</dbReference>
<dbReference type="AlphaFoldDB" id="A0A6S7GNI8"/>
<dbReference type="PANTHER" id="PTHR46670:SF3">
    <property type="entry name" value="ENDONUCLEASE_EXONUCLEASE_PHOSPHATASE DOMAIN-CONTAINING PROTEIN"/>
    <property type="match status" value="1"/>
</dbReference>
<dbReference type="Gene3D" id="3.60.10.10">
    <property type="entry name" value="Endonuclease/exonuclease/phosphatase"/>
    <property type="match status" value="1"/>
</dbReference>
<dbReference type="Pfam" id="PF03372">
    <property type="entry name" value="Exo_endo_phos"/>
    <property type="match status" value="1"/>
</dbReference>
<evidence type="ECO:0000259" key="1">
    <source>
        <dbReference type="Pfam" id="PF03372"/>
    </source>
</evidence>
<gene>
    <name evidence="2" type="ORF">PACLA_8A035548</name>
</gene>
<dbReference type="InterPro" id="IPR036691">
    <property type="entry name" value="Endo/exonu/phosph_ase_sf"/>
</dbReference>
<dbReference type="Proteomes" id="UP001152795">
    <property type="component" value="Unassembled WGS sequence"/>
</dbReference>
<dbReference type="SUPFAM" id="SSF56219">
    <property type="entry name" value="DNase I-like"/>
    <property type="match status" value="1"/>
</dbReference>
<proteinExistence type="predicted"/>
<dbReference type="GO" id="GO:0003824">
    <property type="term" value="F:catalytic activity"/>
    <property type="evidence" value="ECO:0007669"/>
    <property type="project" value="InterPro"/>
</dbReference>
<feature type="domain" description="Endonuclease/exonuclease/phosphatase" evidence="1">
    <location>
        <begin position="6"/>
        <end position="163"/>
    </location>
</feature>
<evidence type="ECO:0000313" key="2">
    <source>
        <dbReference type="EMBL" id="CAB3988107.1"/>
    </source>
</evidence>
<dbReference type="InterPro" id="IPR005135">
    <property type="entry name" value="Endo/exonuclease/phosphatase"/>
</dbReference>
<dbReference type="OrthoDB" id="419189at2759"/>
<reference evidence="2" key="1">
    <citation type="submission" date="2020-04" db="EMBL/GenBank/DDBJ databases">
        <authorList>
            <person name="Alioto T."/>
            <person name="Alioto T."/>
            <person name="Gomez Garrido J."/>
        </authorList>
    </citation>
    <scope>NUCLEOTIDE SEQUENCE</scope>
    <source>
        <strain evidence="2">A484AB</strain>
    </source>
</reference>
<organism evidence="2 3">
    <name type="scientific">Paramuricea clavata</name>
    <name type="common">Red gorgonian</name>
    <name type="synonym">Violescent sea-whip</name>
    <dbReference type="NCBI Taxonomy" id="317549"/>
    <lineage>
        <taxon>Eukaryota</taxon>
        <taxon>Metazoa</taxon>
        <taxon>Cnidaria</taxon>
        <taxon>Anthozoa</taxon>
        <taxon>Octocorallia</taxon>
        <taxon>Malacalcyonacea</taxon>
        <taxon>Plexauridae</taxon>
        <taxon>Paramuricea</taxon>
    </lineage>
</organism>
<name>A0A6S7GNI8_PARCT</name>
<evidence type="ECO:0000313" key="3">
    <source>
        <dbReference type="Proteomes" id="UP001152795"/>
    </source>
</evidence>
<dbReference type="EMBL" id="CACRXK020001281">
    <property type="protein sequence ID" value="CAB3988107.1"/>
    <property type="molecule type" value="Genomic_DNA"/>
</dbReference>
<sequence>MAHSLNNKSAQFTDFICEHTPDLVVVTETWITDKESAVKTLSTPSTYKFFDEPRLNRRGSGIGLLFKENILVTKIAGEFSEYLVSVVLNTDPVLIVGDFNIHVDCHDNTDAVKLLELFESVGLGQHVHTPTHCSGHTLDLIVTRQTDQIIASSPRADCLFSDHIAVFCQLQLDRVPRINSKVSYRNLAAINLDALRKDLSNSILCENMESFDLNELV</sequence>
<protein>
    <recommendedName>
        <fullName evidence="1">Endonuclease/exonuclease/phosphatase domain-containing protein</fullName>
    </recommendedName>
</protein>
<keyword evidence="3" id="KW-1185">Reference proteome</keyword>
<comment type="caution">
    <text evidence="2">The sequence shown here is derived from an EMBL/GenBank/DDBJ whole genome shotgun (WGS) entry which is preliminary data.</text>
</comment>
<accession>A0A6S7GNI8</accession>